<keyword evidence="1" id="KW-1185">Reference proteome</keyword>
<evidence type="ECO:0000313" key="1">
    <source>
        <dbReference type="Proteomes" id="UP000887540"/>
    </source>
</evidence>
<reference evidence="2" key="1">
    <citation type="submission" date="2022-11" db="UniProtKB">
        <authorList>
            <consortium name="WormBaseParasite"/>
        </authorList>
    </citation>
    <scope>IDENTIFICATION</scope>
</reference>
<proteinExistence type="predicted"/>
<dbReference type="AlphaFoldDB" id="A0A914DCC2"/>
<protein>
    <submittedName>
        <fullName evidence="2">Uncharacterized protein</fullName>
    </submittedName>
</protein>
<evidence type="ECO:0000313" key="2">
    <source>
        <dbReference type="WBParaSite" id="ACRNAN_scaffold2248.g19142.t1"/>
    </source>
</evidence>
<sequence length="75" mass="8815">MNIRPTLSIEAPTDDHVNRSLRNWQMGKVYNDLNEFVADIKVWSASKYRHFLARGIDRLPQKWEAIEVDGDYPPE</sequence>
<accession>A0A914DCC2</accession>
<name>A0A914DCC2_9BILA</name>
<organism evidence="1 2">
    <name type="scientific">Acrobeloides nanus</name>
    <dbReference type="NCBI Taxonomy" id="290746"/>
    <lineage>
        <taxon>Eukaryota</taxon>
        <taxon>Metazoa</taxon>
        <taxon>Ecdysozoa</taxon>
        <taxon>Nematoda</taxon>
        <taxon>Chromadorea</taxon>
        <taxon>Rhabditida</taxon>
        <taxon>Tylenchina</taxon>
        <taxon>Cephalobomorpha</taxon>
        <taxon>Cephaloboidea</taxon>
        <taxon>Cephalobidae</taxon>
        <taxon>Acrobeloides</taxon>
    </lineage>
</organism>
<dbReference type="WBParaSite" id="ACRNAN_scaffold2248.g19142.t1">
    <property type="protein sequence ID" value="ACRNAN_scaffold2248.g19142.t1"/>
    <property type="gene ID" value="ACRNAN_scaffold2248.g19142"/>
</dbReference>
<dbReference type="Proteomes" id="UP000887540">
    <property type="component" value="Unplaced"/>
</dbReference>